<sequence length="65" mass="7087">MSARGGRRLGRHEDATWGEMFATQVTVMAPSELDMYLRAFAWLAELAVYGADAQALVVKAIDALS</sequence>
<proteinExistence type="predicted"/>
<dbReference type="EMBL" id="JARAWJ010000025">
    <property type="protein sequence ID" value="MDX3041249.1"/>
    <property type="molecule type" value="Genomic_DNA"/>
</dbReference>
<evidence type="ECO:0000313" key="2">
    <source>
        <dbReference type="Proteomes" id="UP001282474"/>
    </source>
</evidence>
<dbReference type="Proteomes" id="UP001282474">
    <property type="component" value="Unassembled WGS sequence"/>
</dbReference>
<reference evidence="1 2" key="1">
    <citation type="journal article" date="2023" name="Microb. Genom.">
        <title>Mesoterricola silvestris gen. nov., sp. nov., Mesoterricola sediminis sp. nov., Geothrix oryzae sp. nov., Geothrix edaphica sp. nov., Geothrix rubra sp. nov., and Geothrix limicola sp. nov., six novel members of Acidobacteriota isolated from soils.</title>
        <authorList>
            <person name="Weisberg A.J."/>
            <person name="Pearce E."/>
            <person name="Kramer C.G."/>
            <person name="Chang J.H."/>
            <person name="Clarke C.R."/>
        </authorList>
    </citation>
    <scope>NUCLEOTIDE SEQUENCE [LARGE SCALE GENOMIC DNA]</scope>
    <source>
        <strain evidence="1 2">NE20-4-1</strain>
    </source>
</reference>
<protein>
    <recommendedName>
        <fullName evidence="3">DUF5753 domain-containing protein</fullName>
    </recommendedName>
</protein>
<accession>A0ABU4MWS1</accession>
<evidence type="ECO:0000313" key="1">
    <source>
        <dbReference type="EMBL" id="MDX3041249.1"/>
    </source>
</evidence>
<keyword evidence="2" id="KW-1185">Reference proteome</keyword>
<organism evidence="1 2">
    <name type="scientific">Streptomyces caniscabiei</name>
    <dbReference type="NCBI Taxonomy" id="2746961"/>
    <lineage>
        <taxon>Bacteria</taxon>
        <taxon>Bacillati</taxon>
        <taxon>Actinomycetota</taxon>
        <taxon>Actinomycetes</taxon>
        <taxon>Kitasatosporales</taxon>
        <taxon>Streptomycetaceae</taxon>
        <taxon>Streptomyces</taxon>
    </lineage>
</organism>
<dbReference type="RefSeq" id="WP_193379997.1">
    <property type="nucleotide sequence ID" value="NZ_JABXWF010000016.1"/>
</dbReference>
<evidence type="ECO:0008006" key="3">
    <source>
        <dbReference type="Google" id="ProtNLM"/>
    </source>
</evidence>
<gene>
    <name evidence="1" type="ORF">PV383_29255</name>
</gene>
<name>A0ABU4MWS1_9ACTN</name>
<comment type="caution">
    <text evidence="1">The sequence shown here is derived from an EMBL/GenBank/DDBJ whole genome shotgun (WGS) entry which is preliminary data.</text>
</comment>